<reference evidence="1 2" key="1">
    <citation type="journal article" date="2007" name="Nature">
        <title>Evolution of genes and genomes on the Drosophila phylogeny.</title>
        <authorList>
            <consortium name="Drosophila 12 Genomes Consortium"/>
            <person name="Clark A.G."/>
            <person name="Eisen M.B."/>
            <person name="Smith D.R."/>
            <person name="Bergman C.M."/>
            <person name="Oliver B."/>
            <person name="Markow T.A."/>
            <person name="Kaufman T.C."/>
            <person name="Kellis M."/>
            <person name="Gelbart W."/>
            <person name="Iyer V.N."/>
            <person name="Pollard D.A."/>
            <person name="Sackton T.B."/>
            <person name="Larracuente A.M."/>
            <person name="Singh N.D."/>
            <person name="Abad J.P."/>
            <person name="Abt D.N."/>
            <person name="Adryan B."/>
            <person name="Aguade M."/>
            <person name="Akashi H."/>
            <person name="Anderson W.W."/>
            <person name="Aquadro C.F."/>
            <person name="Ardell D.H."/>
            <person name="Arguello R."/>
            <person name="Artieri C.G."/>
            <person name="Barbash D.A."/>
            <person name="Barker D."/>
            <person name="Barsanti P."/>
            <person name="Batterham P."/>
            <person name="Batzoglou S."/>
            <person name="Begun D."/>
            <person name="Bhutkar A."/>
            <person name="Blanco E."/>
            <person name="Bosak S.A."/>
            <person name="Bradley R.K."/>
            <person name="Brand A.D."/>
            <person name="Brent M.R."/>
            <person name="Brooks A.N."/>
            <person name="Brown R.H."/>
            <person name="Butlin R.K."/>
            <person name="Caggese C."/>
            <person name="Calvi B.R."/>
            <person name="Bernardo de Carvalho A."/>
            <person name="Caspi A."/>
            <person name="Castrezana S."/>
            <person name="Celniker S.E."/>
            <person name="Chang J.L."/>
            <person name="Chapple C."/>
            <person name="Chatterji S."/>
            <person name="Chinwalla A."/>
            <person name="Civetta A."/>
            <person name="Clifton S.W."/>
            <person name="Comeron J.M."/>
            <person name="Costello J.C."/>
            <person name="Coyne J.A."/>
            <person name="Daub J."/>
            <person name="David R.G."/>
            <person name="Delcher A.L."/>
            <person name="Delehaunty K."/>
            <person name="Do C.B."/>
            <person name="Ebling H."/>
            <person name="Edwards K."/>
            <person name="Eickbush T."/>
            <person name="Evans J.D."/>
            <person name="Filipski A."/>
            <person name="Findeiss S."/>
            <person name="Freyhult E."/>
            <person name="Fulton L."/>
            <person name="Fulton R."/>
            <person name="Garcia A.C."/>
            <person name="Gardiner A."/>
            <person name="Garfield D.A."/>
            <person name="Garvin B.E."/>
            <person name="Gibson G."/>
            <person name="Gilbert D."/>
            <person name="Gnerre S."/>
            <person name="Godfrey J."/>
            <person name="Good R."/>
            <person name="Gotea V."/>
            <person name="Gravely B."/>
            <person name="Greenberg A.J."/>
            <person name="Griffiths-Jones S."/>
            <person name="Gross S."/>
            <person name="Guigo R."/>
            <person name="Gustafson E.A."/>
            <person name="Haerty W."/>
            <person name="Hahn M.W."/>
            <person name="Halligan D.L."/>
            <person name="Halpern A.L."/>
            <person name="Halter G.M."/>
            <person name="Han M.V."/>
            <person name="Heger A."/>
            <person name="Hillier L."/>
            <person name="Hinrichs A.S."/>
            <person name="Holmes I."/>
            <person name="Hoskins R.A."/>
            <person name="Hubisz M.J."/>
            <person name="Hultmark D."/>
            <person name="Huntley M.A."/>
            <person name="Jaffe D.B."/>
            <person name="Jagadeeshan S."/>
            <person name="Jeck W.R."/>
            <person name="Johnson J."/>
            <person name="Jones C.D."/>
            <person name="Jordan W.C."/>
            <person name="Karpen G.H."/>
            <person name="Kataoka E."/>
            <person name="Keightley P.D."/>
            <person name="Kheradpour P."/>
            <person name="Kirkness E.F."/>
            <person name="Koerich L.B."/>
            <person name="Kristiansen K."/>
            <person name="Kudrna D."/>
            <person name="Kulathinal R.J."/>
            <person name="Kumar S."/>
            <person name="Kwok R."/>
            <person name="Lander E."/>
            <person name="Langley C.H."/>
            <person name="Lapoint R."/>
            <person name="Lazzaro B.P."/>
            <person name="Lee S.J."/>
            <person name="Levesque L."/>
            <person name="Li R."/>
            <person name="Lin C.F."/>
            <person name="Lin M.F."/>
            <person name="Lindblad-Toh K."/>
            <person name="Llopart A."/>
            <person name="Long M."/>
            <person name="Low L."/>
            <person name="Lozovsky E."/>
            <person name="Lu J."/>
            <person name="Luo M."/>
            <person name="Machado C.A."/>
            <person name="Makalowski W."/>
            <person name="Marzo M."/>
            <person name="Matsuda M."/>
            <person name="Matzkin L."/>
            <person name="McAllister B."/>
            <person name="McBride C.S."/>
            <person name="McKernan B."/>
            <person name="McKernan K."/>
            <person name="Mendez-Lago M."/>
            <person name="Minx P."/>
            <person name="Mollenhauer M.U."/>
            <person name="Montooth K."/>
            <person name="Mount S.M."/>
            <person name="Mu X."/>
            <person name="Myers E."/>
            <person name="Negre B."/>
            <person name="Newfeld S."/>
            <person name="Nielsen R."/>
            <person name="Noor M.A."/>
            <person name="O'Grady P."/>
            <person name="Pachter L."/>
            <person name="Papaceit M."/>
            <person name="Parisi M.J."/>
            <person name="Parisi M."/>
            <person name="Parts L."/>
            <person name="Pedersen J.S."/>
            <person name="Pesole G."/>
            <person name="Phillippy A.M."/>
            <person name="Ponting C.P."/>
            <person name="Pop M."/>
            <person name="Porcelli D."/>
            <person name="Powell J.R."/>
            <person name="Prohaska S."/>
            <person name="Pruitt K."/>
            <person name="Puig M."/>
            <person name="Quesneville H."/>
            <person name="Ram K.R."/>
            <person name="Rand D."/>
            <person name="Rasmussen M.D."/>
            <person name="Reed L.K."/>
            <person name="Reenan R."/>
            <person name="Reily A."/>
            <person name="Remington K.A."/>
            <person name="Rieger T.T."/>
            <person name="Ritchie M.G."/>
            <person name="Robin C."/>
            <person name="Rogers Y.H."/>
            <person name="Rohde C."/>
            <person name="Rozas J."/>
            <person name="Rubenfield M.J."/>
            <person name="Ruiz A."/>
            <person name="Russo S."/>
            <person name="Salzberg S.L."/>
            <person name="Sanchez-Gracia A."/>
            <person name="Saranga D.J."/>
            <person name="Sato H."/>
            <person name="Schaeffer S.W."/>
            <person name="Schatz M.C."/>
            <person name="Schlenke T."/>
            <person name="Schwartz R."/>
            <person name="Segarra C."/>
            <person name="Singh R.S."/>
            <person name="Sirot L."/>
            <person name="Sirota M."/>
            <person name="Sisneros N.B."/>
            <person name="Smith C.D."/>
            <person name="Smith T.F."/>
            <person name="Spieth J."/>
            <person name="Stage D.E."/>
            <person name="Stark A."/>
            <person name="Stephan W."/>
            <person name="Strausberg R.L."/>
            <person name="Strempel S."/>
            <person name="Sturgill D."/>
            <person name="Sutton G."/>
            <person name="Sutton G.G."/>
            <person name="Tao W."/>
            <person name="Teichmann S."/>
            <person name="Tobari Y.N."/>
            <person name="Tomimura Y."/>
            <person name="Tsolas J.M."/>
            <person name="Valente V.L."/>
            <person name="Venter E."/>
            <person name="Venter J.C."/>
            <person name="Vicario S."/>
            <person name="Vieira F.G."/>
            <person name="Vilella A.J."/>
            <person name="Villasante A."/>
            <person name="Walenz B."/>
            <person name="Wang J."/>
            <person name="Wasserman M."/>
            <person name="Watts T."/>
            <person name="Wilson D."/>
            <person name="Wilson R.K."/>
            <person name="Wing R.A."/>
            <person name="Wolfner M.F."/>
            <person name="Wong A."/>
            <person name="Wong G.K."/>
            <person name="Wu C.I."/>
            <person name="Wu G."/>
            <person name="Yamamoto D."/>
            <person name="Yang H.P."/>
            <person name="Yang S.P."/>
            <person name="Yorke J.A."/>
            <person name="Yoshida K."/>
            <person name="Zdobnov E."/>
            <person name="Zhang P."/>
            <person name="Zhang Y."/>
            <person name="Zimin A.V."/>
            <person name="Baldwin J."/>
            <person name="Abdouelleil A."/>
            <person name="Abdulkadir J."/>
            <person name="Abebe A."/>
            <person name="Abera B."/>
            <person name="Abreu J."/>
            <person name="Acer S.C."/>
            <person name="Aftuck L."/>
            <person name="Alexander A."/>
            <person name="An P."/>
            <person name="Anderson E."/>
            <person name="Anderson S."/>
            <person name="Arachi H."/>
            <person name="Azer M."/>
            <person name="Bachantsang P."/>
            <person name="Barry A."/>
            <person name="Bayul T."/>
            <person name="Berlin A."/>
            <person name="Bessette D."/>
            <person name="Bloom T."/>
            <person name="Blye J."/>
            <person name="Boguslavskiy L."/>
            <person name="Bonnet C."/>
            <person name="Boukhgalter B."/>
            <person name="Bourzgui I."/>
            <person name="Brown A."/>
            <person name="Cahill P."/>
            <person name="Channer S."/>
            <person name="Cheshatsang Y."/>
            <person name="Chuda L."/>
            <person name="Citroen M."/>
            <person name="Collymore A."/>
            <person name="Cooke P."/>
            <person name="Costello M."/>
            <person name="D'Aco K."/>
            <person name="Daza R."/>
            <person name="De Haan G."/>
            <person name="DeGray S."/>
            <person name="DeMaso C."/>
            <person name="Dhargay N."/>
            <person name="Dooley K."/>
            <person name="Dooley E."/>
            <person name="Doricent M."/>
            <person name="Dorje P."/>
            <person name="Dorjee K."/>
            <person name="Dupes A."/>
            <person name="Elong R."/>
            <person name="Falk J."/>
            <person name="Farina A."/>
            <person name="Faro S."/>
            <person name="Ferguson D."/>
            <person name="Fisher S."/>
            <person name="Foley C.D."/>
            <person name="Franke A."/>
            <person name="Friedrich D."/>
            <person name="Gadbois L."/>
            <person name="Gearin G."/>
            <person name="Gearin C.R."/>
            <person name="Giannoukos G."/>
            <person name="Goode T."/>
            <person name="Graham J."/>
            <person name="Grandbois E."/>
            <person name="Grewal S."/>
            <person name="Gyaltsen K."/>
            <person name="Hafez N."/>
            <person name="Hagos B."/>
            <person name="Hall J."/>
            <person name="Henson C."/>
            <person name="Hollinger A."/>
            <person name="Honan T."/>
            <person name="Huard M.D."/>
            <person name="Hughes L."/>
            <person name="Hurhula B."/>
            <person name="Husby M.E."/>
            <person name="Kamat A."/>
            <person name="Kanga B."/>
            <person name="Kashin S."/>
            <person name="Khazanovich D."/>
            <person name="Kisner P."/>
            <person name="Lance K."/>
            <person name="Lara M."/>
            <person name="Lee W."/>
            <person name="Lennon N."/>
            <person name="Letendre F."/>
            <person name="LeVine R."/>
            <person name="Lipovsky A."/>
            <person name="Liu X."/>
            <person name="Liu J."/>
            <person name="Liu S."/>
            <person name="Lokyitsang T."/>
            <person name="Lokyitsang Y."/>
            <person name="Lubonja R."/>
            <person name="Lui A."/>
            <person name="MacDonald P."/>
            <person name="Magnisalis V."/>
            <person name="Maru K."/>
            <person name="Matthews C."/>
            <person name="McCusker W."/>
            <person name="McDonough S."/>
            <person name="Mehta T."/>
            <person name="Meldrim J."/>
            <person name="Meneus L."/>
            <person name="Mihai O."/>
            <person name="Mihalev A."/>
            <person name="Mihova T."/>
            <person name="Mittelman R."/>
            <person name="Mlenga V."/>
            <person name="Montmayeur A."/>
            <person name="Mulrain L."/>
            <person name="Navidi A."/>
            <person name="Naylor J."/>
            <person name="Negash T."/>
            <person name="Nguyen T."/>
            <person name="Nguyen N."/>
            <person name="Nicol R."/>
            <person name="Norbu C."/>
            <person name="Norbu N."/>
            <person name="Novod N."/>
            <person name="O'Neill B."/>
            <person name="Osman S."/>
            <person name="Markiewicz E."/>
            <person name="Oyono O.L."/>
            <person name="Patti C."/>
            <person name="Phunkhang P."/>
            <person name="Pierre F."/>
            <person name="Priest M."/>
            <person name="Raghuraman S."/>
            <person name="Rege F."/>
            <person name="Reyes R."/>
            <person name="Rise C."/>
            <person name="Rogov P."/>
            <person name="Ross K."/>
            <person name="Ryan E."/>
            <person name="Settipalli S."/>
            <person name="Shea T."/>
            <person name="Sherpa N."/>
            <person name="Shi L."/>
            <person name="Shih D."/>
            <person name="Sparrow T."/>
            <person name="Spaulding J."/>
            <person name="Stalker J."/>
            <person name="Stange-Thomann N."/>
            <person name="Stavropoulos S."/>
            <person name="Stone C."/>
            <person name="Strader C."/>
            <person name="Tesfaye S."/>
            <person name="Thomson T."/>
            <person name="Thoulutsang Y."/>
            <person name="Thoulutsang D."/>
            <person name="Topham K."/>
            <person name="Topping I."/>
            <person name="Tsamla T."/>
            <person name="Vassiliev H."/>
            <person name="Vo A."/>
            <person name="Wangchuk T."/>
            <person name="Wangdi T."/>
            <person name="Weiand M."/>
            <person name="Wilkinson J."/>
            <person name="Wilson A."/>
            <person name="Yadav S."/>
            <person name="Young G."/>
            <person name="Yu Q."/>
            <person name="Zembek L."/>
            <person name="Zhong D."/>
            <person name="Zimmer A."/>
            <person name="Zwirko Z."/>
            <person name="Jaffe D.B."/>
            <person name="Alvarez P."/>
            <person name="Brockman W."/>
            <person name="Butler J."/>
            <person name="Chin C."/>
            <person name="Gnerre S."/>
            <person name="Grabherr M."/>
            <person name="Kleber M."/>
            <person name="Mauceli E."/>
            <person name="MacCallum I."/>
        </authorList>
    </citation>
    <scope>NUCLEOTIDE SEQUENCE [LARGE SCALE GENOMIC DNA]</scope>
    <source>
        <strain evidence="2">white501</strain>
    </source>
</reference>
<dbReference type="STRING" id="7240.B4QI90"/>
<evidence type="ECO:0000313" key="1">
    <source>
        <dbReference type="EMBL" id="EDX06450.1"/>
    </source>
</evidence>
<dbReference type="EMBL" id="CM000362">
    <property type="protein sequence ID" value="EDX06450.1"/>
    <property type="molecule type" value="Genomic_DNA"/>
</dbReference>
<dbReference type="AlphaFoldDB" id="B4QI90"/>
<keyword evidence="2" id="KW-1185">Reference proteome</keyword>
<dbReference type="Proteomes" id="UP000000304">
    <property type="component" value="Chromosome 2R"/>
</dbReference>
<dbReference type="SUPFAM" id="SSF49854">
    <property type="entry name" value="Spermadhesin, CUB domain"/>
    <property type="match status" value="1"/>
</dbReference>
<dbReference type="OMA" id="DITYSAT"/>
<proteinExistence type="predicted"/>
<protein>
    <submittedName>
        <fullName evidence="1">GD10714</fullName>
    </submittedName>
</protein>
<dbReference type="OrthoDB" id="7861293at2759"/>
<dbReference type="HOGENOM" id="CLU_1435850_0_0_1"/>
<sequence>MVKNLDNGLMLYQLMLSFPLRMDAPLLEQGLGTDLVFNGQTSRQNGLGFATEHVYCGNVKPDIYYGQSSEVYLKFRSKWLEQRGGFQLQVALNSNRERHYDGLQGRVHLSQSADCNIIIRAPPNYTLSLYYTELIFGTYDCEMENLEVFDRTNRSLQRVCSFVDMGKSLFSNANELHLVGVGFAVHVYS</sequence>
<evidence type="ECO:0000313" key="2">
    <source>
        <dbReference type="Proteomes" id="UP000000304"/>
    </source>
</evidence>
<organism evidence="1 2">
    <name type="scientific">Drosophila simulans</name>
    <name type="common">Fruit fly</name>
    <dbReference type="NCBI Taxonomy" id="7240"/>
    <lineage>
        <taxon>Eukaryota</taxon>
        <taxon>Metazoa</taxon>
        <taxon>Ecdysozoa</taxon>
        <taxon>Arthropoda</taxon>
        <taxon>Hexapoda</taxon>
        <taxon>Insecta</taxon>
        <taxon>Pterygota</taxon>
        <taxon>Neoptera</taxon>
        <taxon>Endopterygota</taxon>
        <taxon>Diptera</taxon>
        <taxon>Brachycera</taxon>
        <taxon>Muscomorpha</taxon>
        <taxon>Ephydroidea</taxon>
        <taxon>Drosophilidae</taxon>
        <taxon>Drosophila</taxon>
        <taxon>Sophophora</taxon>
    </lineage>
</organism>
<accession>B4QI90</accession>
<name>B4QI90_DROSI</name>
<dbReference type="Gene3D" id="2.60.120.290">
    <property type="entry name" value="Spermadhesin, CUB domain"/>
    <property type="match status" value="1"/>
</dbReference>
<gene>
    <name evidence="1" type="primary">Dsim\GD10714</name>
    <name evidence="1" type="ORF">Dsim_GD10714</name>
</gene>
<dbReference type="InterPro" id="IPR035914">
    <property type="entry name" value="Sperma_CUB_dom_sf"/>
</dbReference>